<dbReference type="PANTHER" id="PTHR30055">
    <property type="entry name" value="HTH-TYPE TRANSCRIPTIONAL REGULATOR RUTR"/>
    <property type="match status" value="1"/>
</dbReference>
<dbReference type="EMBL" id="CP002546">
    <property type="protein sequence ID" value="ADY58566.1"/>
    <property type="molecule type" value="Genomic_DNA"/>
</dbReference>
<proteinExistence type="predicted"/>
<dbReference type="AlphaFoldDB" id="F0SJ24"/>
<dbReference type="GO" id="GO:0000976">
    <property type="term" value="F:transcription cis-regulatory region binding"/>
    <property type="evidence" value="ECO:0007669"/>
    <property type="project" value="TreeGrafter"/>
</dbReference>
<dbReference type="Pfam" id="PF00440">
    <property type="entry name" value="TetR_N"/>
    <property type="match status" value="1"/>
</dbReference>
<dbReference type="InterPro" id="IPR001647">
    <property type="entry name" value="HTH_TetR"/>
</dbReference>
<dbReference type="SUPFAM" id="SSF48498">
    <property type="entry name" value="Tetracyclin repressor-like, C-terminal domain"/>
    <property type="match status" value="1"/>
</dbReference>
<dbReference type="Proteomes" id="UP000006860">
    <property type="component" value="Chromosome"/>
</dbReference>
<evidence type="ECO:0000256" key="4">
    <source>
        <dbReference type="PROSITE-ProRule" id="PRU00335"/>
    </source>
</evidence>
<dbReference type="InterPro" id="IPR036271">
    <property type="entry name" value="Tet_transcr_reg_TetR-rel_C_sf"/>
</dbReference>
<dbReference type="HOGENOM" id="CLU_069356_27_0_0"/>
<keyword evidence="1" id="KW-0805">Transcription regulation</keyword>
<dbReference type="KEGG" id="pbs:Plabr_0945"/>
<dbReference type="STRING" id="756272.Plabr_0945"/>
<dbReference type="PRINTS" id="PR00455">
    <property type="entry name" value="HTHTETR"/>
</dbReference>
<evidence type="ECO:0000259" key="5">
    <source>
        <dbReference type="PROSITE" id="PS50977"/>
    </source>
</evidence>
<dbReference type="PROSITE" id="PS50977">
    <property type="entry name" value="HTH_TETR_2"/>
    <property type="match status" value="1"/>
</dbReference>
<keyword evidence="3" id="KW-0804">Transcription</keyword>
<dbReference type="Gene3D" id="1.10.357.10">
    <property type="entry name" value="Tetracycline Repressor, domain 2"/>
    <property type="match status" value="1"/>
</dbReference>
<evidence type="ECO:0000256" key="1">
    <source>
        <dbReference type="ARBA" id="ARBA00023015"/>
    </source>
</evidence>
<keyword evidence="2 4" id="KW-0238">DNA-binding</keyword>
<protein>
    <submittedName>
        <fullName evidence="6">Transcriptional regulator, TetR family</fullName>
    </submittedName>
</protein>
<name>F0SJ24_RUBBR</name>
<gene>
    <name evidence="6" type="ordered locus">Plabr_0945</name>
</gene>
<dbReference type="RefSeq" id="WP_013627304.1">
    <property type="nucleotide sequence ID" value="NC_015174.1"/>
</dbReference>
<dbReference type="InterPro" id="IPR050109">
    <property type="entry name" value="HTH-type_TetR-like_transc_reg"/>
</dbReference>
<sequence length="221" mass="24824">MEDQELTPKAAKKQRDILTTALQVFAKEGFRNTDVQVIADLAGVGKGTVYRHFGNKEQLFLATAKYCVNRLGEYVEKQVGDELTVSAIIEKNGTPELLRRIARSCAEFYQKHPHAIEIMIQERAEFRESVYPTHLMFRAETRAGFDELIRLAMERGEIRQGNVKEVSDTFGDLLFGSLINGCLEGGKTKLVERVEKAVDLLLNGLVISEMSGDSNIQEKSK</sequence>
<dbReference type="InterPro" id="IPR009057">
    <property type="entry name" value="Homeodomain-like_sf"/>
</dbReference>
<dbReference type="GO" id="GO:0003700">
    <property type="term" value="F:DNA-binding transcription factor activity"/>
    <property type="evidence" value="ECO:0007669"/>
    <property type="project" value="TreeGrafter"/>
</dbReference>
<evidence type="ECO:0000256" key="2">
    <source>
        <dbReference type="ARBA" id="ARBA00023125"/>
    </source>
</evidence>
<reference evidence="7" key="1">
    <citation type="submission" date="2011-02" db="EMBL/GenBank/DDBJ databases">
        <title>The complete genome of Planctomyces brasiliensis DSM 5305.</title>
        <authorList>
            <person name="Lucas S."/>
            <person name="Copeland A."/>
            <person name="Lapidus A."/>
            <person name="Bruce D."/>
            <person name="Goodwin L."/>
            <person name="Pitluck S."/>
            <person name="Kyrpides N."/>
            <person name="Mavromatis K."/>
            <person name="Pagani I."/>
            <person name="Ivanova N."/>
            <person name="Ovchinnikova G."/>
            <person name="Lu M."/>
            <person name="Detter J.C."/>
            <person name="Han C."/>
            <person name="Land M."/>
            <person name="Hauser L."/>
            <person name="Markowitz V."/>
            <person name="Cheng J.-F."/>
            <person name="Hugenholtz P."/>
            <person name="Woyke T."/>
            <person name="Wu D."/>
            <person name="Tindall B."/>
            <person name="Pomrenke H.G."/>
            <person name="Brambilla E."/>
            <person name="Klenk H.-P."/>
            <person name="Eisen J.A."/>
        </authorList>
    </citation>
    <scope>NUCLEOTIDE SEQUENCE [LARGE SCALE GENOMIC DNA]</scope>
    <source>
        <strain evidence="7">ATCC 49424 / DSM 5305 / JCM 21570 / NBRC 103401 / IFAM 1448</strain>
    </source>
</reference>
<dbReference type="eggNOG" id="COG1309">
    <property type="taxonomic scope" value="Bacteria"/>
</dbReference>
<dbReference type="OrthoDB" id="268339at2"/>
<evidence type="ECO:0000256" key="3">
    <source>
        <dbReference type="ARBA" id="ARBA00023163"/>
    </source>
</evidence>
<feature type="DNA-binding region" description="H-T-H motif" evidence="4">
    <location>
        <begin position="34"/>
        <end position="53"/>
    </location>
</feature>
<dbReference type="PANTHER" id="PTHR30055:SF234">
    <property type="entry name" value="HTH-TYPE TRANSCRIPTIONAL REGULATOR BETI"/>
    <property type="match status" value="1"/>
</dbReference>
<evidence type="ECO:0000313" key="7">
    <source>
        <dbReference type="Proteomes" id="UP000006860"/>
    </source>
</evidence>
<organism evidence="6 7">
    <name type="scientific">Rubinisphaera brasiliensis (strain ATCC 49424 / DSM 5305 / JCM 21570 / IAM 15109 / NBRC 103401 / IFAM 1448)</name>
    <name type="common">Planctomyces brasiliensis</name>
    <dbReference type="NCBI Taxonomy" id="756272"/>
    <lineage>
        <taxon>Bacteria</taxon>
        <taxon>Pseudomonadati</taxon>
        <taxon>Planctomycetota</taxon>
        <taxon>Planctomycetia</taxon>
        <taxon>Planctomycetales</taxon>
        <taxon>Planctomycetaceae</taxon>
        <taxon>Rubinisphaera</taxon>
    </lineage>
</organism>
<feature type="domain" description="HTH tetR-type" evidence="5">
    <location>
        <begin position="11"/>
        <end position="71"/>
    </location>
</feature>
<accession>F0SJ24</accession>
<evidence type="ECO:0000313" key="6">
    <source>
        <dbReference type="EMBL" id="ADY58566.1"/>
    </source>
</evidence>
<dbReference type="SUPFAM" id="SSF46689">
    <property type="entry name" value="Homeodomain-like"/>
    <property type="match status" value="1"/>
</dbReference>
<keyword evidence="7" id="KW-1185">Reference proteome</keyword>